<feature type="non-terminal residue" evidence="6">
    <location>
        <position position="1"/>
    </location>
</feature>
<dbReference type="EMBL" id="CAAGRJ010020887">
    <property type="protein sequence ID" value="VFV35272.1"/>
    <property type="molecule type" value="Genomic_DNA"/>
</dbReference>
<evidence type="ECO:0000313" key="6">
    <source>
        <dbReference type="EMBL" id="VFV35272.1"/>
    </source>
</evidence>
<evidence type="ECO:0000313" key="7">
    <source>
        <dbReference type="Proteomes" id="UP000386466"/>
    </source>
</evidence>
<keyword evidence="5" id="KW-0479">Metal-binding</keyword>
<comment type="subunit">
    <text evidence="4">Oligomer of 24 subunits. There are two types of subunits: L (light) chain and H (heavy) chain. The major chain can be light or heavy, depending on the species and tissue type. The functional molecule forms a roughly spherical shell with a diameter of 12 nm and contains a central cavity into which the insoluble mineral iron core is deposited. Interacts with NCOA4.</text>
</comment>
<dbReference type="PANTHER" id="PTHR11431">
    <property type="entry name" value="FERRITIN"/>
    <property type="match status" value="1"/>
</dbReference>
<evidence type="ECO:0000256" key="4">
    <source>
        <dbReference type="ARBA" id="ARBA00047045"/>
    </source>
</evidence>
<proteinExistence type="predicted"/>
<dbReference type="PANTHER" id="PTHR11431:SF47">
    <property type="entry name" value="FERRITIN LIGHT CHAIN"/>
    <property type="match status" value="1"/>
</dbReference>
<gene>
    <name evidence="6" type="ORF">LYPA_23C012958</name>
</gene>
<evidence type="ECO:0000256" key="2">
    <source>
        <dbReference type="ARBA" id="ARBA00044942"/>
    </source>
</evidence>
<reference evidence="6 7" key="1">
    <citation type="submission" date="2019-01" db="EMBL/GenBank/DDBJ databases">
        <authorList>
            <person name="Alioto T."/>
            <person name="Alioto T."/>
        </authorList>
    </citation>
    <scope>NUCLEOTIDE SEQUENCE [LARGE SCALE GENOMIC DNA]</scope>
</reference>
<dbReference type="GO" id="GO:0006879">
    <property type="term" value="P:intracellular iron ion homeostasis"/>
    <property type="evidence" value="ECO:0007669"/>
    <property type="project" value="InterPro"/>
</dbReference>
<organism evidence="6 7">
    <name type="scientific">Lynx pardinus</name>
    <name type="common">Iberian lynx</name>
    <name type="synonym">Felis pardina</name>
    <dbReference type="NCBI Taxonomy" id="191816"/>
    <lineage>
        <taxon>Eukaryota</taxon>
        <taxon>Metazoa</taxon>
        <taxon>Chordata</taxon>
        <taxon>Craniata</taxon>
        <taxon>Vertebrata</taxon>
        <taxon>Euteleostomi</taxon>
        <taxon>Mammalia</taxon>
        <taxon>Eutheria</taxon>
        <taxon>Laurasiatheria</taxon>
        <taxon>Carnivora</taxon>
        <taxon>Feliformia</taxon>
        <taxon>Felidae</taxon>
        <taxon>Felinae</taxon>
        <taxon>Lynx</taxon>
    </lineage>
</organism>
<evidence type="ECO:0000256" key="1">
    <source>
        <dbReference type="ARBA" id="ARBA00040044"/>
    </source>
</evidence>
<dbReference type="GO" id="GO:0044754">
    <property type="term" value="C:autolysosome"/>
    <property type="evidence" value="ECO:0007669"/>
    <property type="project" value="UniProtKB-SubCell"/>
</dbReference>
<dbReference type="InterPro" id="IPR009078">
    <property type="entry name" value="Ferritin-like_SF"/>
</dbReference>
<keyword evidence="7" id="KW-1185">Reference proteome</keyword>
<comment type="function">
    <text evidence="3">Stores iron in a soluble, non-toxic, readily available form. Important for iron homeostasis. Iron is taken up in the ferrous form and deposited as ferric hydroxides after oxidation. Also plays a role in delivery of iron to cells. Mediates iron uptake in capsule cells of the developing kidney. Delivery to lysosomes by the cargo receptor NCOA4 for autophagic degradation and release or iron.</text>
</comment>
<keyword evidence="5" id="KW-0408">Iron</keyword>
<evidence type="ECO:0000256" key="3">
    <source>
        <dbReference type="ARBA" id="ARBA00045578"/>
    </source>
</evidence>
<feature type="binding site" evidence="5">
    <location>
        <position position="24"/>
    </location>
    <ligand>
        <name>Fe cation</name>
        <dbReference type="ChEBI" id="CHEBI:24875"/>
        <label>1</label>
    </ligand>
</feature>
<dbReference type="GO" id="GO:0008199">
    <property type="term" value="F:ferric iron binding"/>
    <property type="evidence" value="ECO:0007669"/>
    <property type="project" value="InterPro"/>
</dbReference>
<accession>A0A485NYX3</accession>
<sequence length="62" mass="6884">DMQQSSLKERGKTLDAMETRVALEENLNQAFLDLHALGSAYTDPSACADLCELLVSHFLNEE</sequence>
<dbReference type="Proteomes" id="UP000386466">
    <property type="component" value="Unassembled WGS sequence"/>
</dbReference>
<dbReference type="SUPFAM" id="SSF47240">
    <property type="entry name" value="Ferritin-like"/>
    <property type="match status" value="1"/>
</dbReference>
<evidence type="ECO:0000256" key="5">
    <source>
        <dbReference type="PIRSR" id="PIRSR601519-1"/>
    </source>
</evidence>
<dbReference type="GO" id="GO:0008198">
    <property type="term" value="F:ferrous iron binding"/>
    <property type="evidence" value="ECO:0007669"/>
    <property type="project" value="TreeGrafter"/>
</dbReference>
<feature type="non-terminal residue" evidence="6">
    <location>
        <position position="62"/>
    </location>
</feature>
<dbReference type="GO" id="GO:0006826">
    <property type="term" value="P:iron ion transport"/>
    <property type="evidence" value="ECO:0007669"/>
    <property type="project" value="InterPro"/>
</dbReference>
<dbReference type="Gene3D" id="1.20.1260.10">
    <property type="match status" value="1"/>
</dbReference>
<comment type="subcellular location">
    <subcellularLocation>
        <location evidence="2">Autolysosome</location>
    </subcellularLocation>
</comment>
<protein>
    <recommendedName>
        <fullName evidence="1">Ferritin light chain</fullName>
    </recommendedName>
</protein>
<dbReference type="InterPro" id="IPR012347">
    <property type="entry name" value="Ferritin-like"/>
</dbReference>
<dbReference type="InterPro" id="IPR001519">
    <property type="entry name" value="Ferritin"/>
</dbReference>
<dbReference type="AlphaFoldDB" id="A0A485NYX3"/>
<name>A0A485NYX3_LYNPA</name>